<dbReference type="NCBIfam" id="TIGR03953">
    <property type="entry name" value="rplD_bact"/>
    <property type="match status" value="1"/>
</dbReference>
<proteinExistence type="inferred from homology"/>
<dbReference type="PANTHER" id="PTHR10746:SF6">
    <property type="entry name" value="LARGE RIBOSOMAL SUBUNIT PROTEIN UL4M"/>
    <property type="match status" value="1"/>
</dbReference>
<sequence>MATVKVYDQNKQESGEVTLASDVFEIEVRPEILNLVVRAQMAAKRAGTHNAKTRAFVSGGGVKPWKQKGTGRARSGSNRSPVWRGGAVIFGPSPRDYGFKVNSKVRALALKMALSSRLAGESLLVVKGIELPEAKTKHFAKVAGALGLSKALIVAPEDNETLSRSARNIPGLTLTTPDRLSVLEVLKHKQLVLLEGAVESVQARFAGKKGA</sequence>
<comment type="function">
    <text evidence="5">One of the primary rRNA binding proteins, this protein initially binds near the 5'-end of the 23S rRNA. It is important during the early stages of 50S assembly. It makes multiple contacts with different domains of the 23S rRNA in the assembled 50S subunit and ribosome.</text>
</comment>
<organism evidence="6 7">
    <name type="scientific">Desulfovibrio porci</name>
    <dbReference type="NCBI Taxonomy" id="2605782"/>
    <lineage>
        <taxon>Bacteria</taxon>
        <taxon>Pseudomonadati</taxon>
        <taxon>Thermodesulfobacteriota</taxon>
        <taxon>Desulfovibrionia</taxon>
        <taxon>Desulfovibrionales</taxon>
        <taxon>Desulfovibrionaceae</taxon>
        <taxon>Desulfovibrio</taxon>
    </lineage>
</organism>
<dbReference type="Pfam" id="PF00573">
    <property type="entry name" value="Ribosomal_L4"/>
    <property type="match status" value="1"/>
</dbReference>
<keyword evidence="3 5" id="KW-0687">Ribonucleoprotein</keyword>
<name>A0A6L5XJD5_9BACT</name>
<dbReference type="GO" id="GO:0006412">
    <property type="term" value="P:translation"/>
    <property type="evidence" value="ECO:0007669"/>
    <property type="project" value="UniProtKB-UniRule"/>
</dbReference>
<evidence type="ECO:0000313" key="6">
    <source>
        <dbReference type="EMBL" id="MSS27218.1"/>
    </source>
</evidence>
<dbReference type="AlphaFoldDB" id="A0A6L5XJD5"/>
<keyword evidence="5" id="KW-0694">RNA-binding</keyword>
<dbReference type="HAMAP" id="MF_01328_B">
    <property type="entry name" value="Ribosomal_uL4_B"/>
    <property type="match status" value="1"/>
</dbReference>
<dbReference type="Proteomes" id="UP000477488">
    <property type="component" value="Unassembled WGS sequence"/>
</dbReference>
<dbReference type="InterPro" id="IPR023574">
    <property type="entry name" value="Ribosomal_uL4_dom_sf"/>
</dbReference>
<evidence type="ECO:0000256" key="2">
    <source>
        <dbReference type="ARBA" id="ARBA00022980"/>
    </source>
</evidence>
<dbReference type="GO" id="GO:0019843">
    <property type="term" value="F:rRNA binding"/>
    <property type="evidence" value="ECO:0007669"/>
    <property type="project" value="UniProtKB-UniRule"/>
</dbReference>
<evidence type="ECO:0000256" key="4">
    <source>
        <dbReference type="ARBA" id="ARBA00035244"/>
    </source>
</evidence>
<dbReference type="GO" id="GO:1990904">
    <property type="term" value="C:ribonucleoprotein complex"/>
    <property type="evidence" value="ECO:0007669"/>
    <property type="project" value="UniProtKB-KW"/>
</dbReference>
<dbReference type="InterPro" id="IPR013005">
    <property type="entry name" value="Ribosomal_uL4-like"/>
</dbReference>
<dbReference type="GO" id="GO:0003735">
    <property type="term" value="F:structural constituent of ribosome"/>
    <property type="evidence" value="ECO:0007669"/>
    <property type="project" value="InterPro"/>
</dbReference>
<keyword evidence="7" id="KW-1185">Reference proteome</keyword>
<comment type="caution">
    <text evidence="6">The sequence shown here is derived from an EMBL/GenBank/DDBJ whole genome shotgun (WGS) entry which is preliminary data.</text>
</comment>
<keyword evidence="2 5" id="KW-0689">Ribosomal protein</keyword>
<dbReference type="RefSeq" id="WP_154509374.1">
    <property type="nucleotide sequence ID" value="NZ_DBFWWU010000252.1"/>
</dbReference>
<comment type="similarity">
    <text evidence="1 5">Belongs to the universal ribosomal protein uL4 family.</text>
</comment>
<dbReference type="EMBL" id="VUMH01000003">
    <property type="protein sequence ID" value="MSS27218.1"/>
    <property type="molecule type" value="Genomic_DNA"/>
</dbReference>
<evidence type="ECO:0000313" key="7">
    <source>
        <dbReference type="Proteomes" id="UP000477488"/>
    </source>
</evidence>
<dbReference type="SUPFAM" id="SSF52166">
    <property type="entry name" value="Ribosomal protein L4"/>
    <property type="match status" value="1"/>
</dbReference>
<comment type="subunit">
    <text evidence="5">Part of the 50S ribosomal subunit.</text>
</comment>
<protein>
    <recommendedName>
        <fullName evidence="4 5">Large ribosomal subunit protein uL4</fullName>
    </recommendedName>
</protein>
<evidence type="ECO:0000256" key="1">
    <source>
        <dbReference type="ARBA" id="ARBA00010528"/>
    </source>
</evidence>
<keyword evidence="5" id="KW-0699">rRNA-binding</keyword>
<evidence type="ECO:0000256" key="3">
    <source>
        <dbReference type="ARBA" id="ARBA00023274"/>
    </source>
</evidence>
<dbReference type="PANTHER" id="PTHR10746">
    <property type="entry name" value="50S RIBOSOMAL PROTEIN L4"/>
    <property type="match status" value="1"/>
</dbReference>
<dbReference type="InterPro" id="IPR002136">
    <property type="entry name" value="Ribosomal_uL4"/>
</dbReference>
<gene>
    <name evidence="5 6" type="primary">rplD</name>
    <name evidence="6" type="ORF">FYJ44_03970</name>
</gene>
<dbReference type="Gene3D" id="3.40.1370.10">
    <property type="match status" value="1"/>
</dbReference>
<accession>A0A6L5XJD5</accession>
<reference evidence="6 7" key="1">
    <citation type="submission" date="2019-09" db="EMBL/GenBank/DDBJ databases">
        <title>In-depth cultivation of the pig gut microbiome towards novel bacterial diversity and tailored functional studies.</title>
        <authorList>
            <person name="Wylensek D."/>
            <person name="Hitch T.C.A."/>
            <person name="Clavel T."/>
        </authorList>
    </citation>
    <scope>NUCLEOTIDE SEQUENCE [LARGE SCALE GENOMIC DNA]</scope>
    <source>
        <strain evidence="6 7">PG-178-WT-4</strain>
    </source>
</reference>
<comment type="function">
    <text evidence="5">Forms part of the polypeptide exit tunnel.</text>
</comment>
<dbReference type="GO" id="GO:0005840">
    <property type="term" value="C:ribosome"/>
    <property type="evidence" value="ECO:0007669"/>
    <property type="project" value="UniProtKB-KW"/>
</dbReference>
<evidence type="ECO:0000256" key="5">
    <source>
        <dbReference type="HAMAP-Rule" id="MF_01328"/>
    </source>
</evidence>